<comment type="caution">
    <text evidence="3">The sequence shown here is derived from an EMBL/GenBank/DDBJ whole genome shotgun (WGS) entry which is preliminary data.</text>
</comment>
<name>A0ABW9GEB8_9MICO</name>
<dbReference type="Proteomes" id="UP001630303">
    <property type="component" value="Unassembled WGS sequence"/>
</dbReference>
<evidence type="ECO:0000259" key="2">
    <source>
        <dbReference type="Pfam" id="PF01882"/>
    </source>
</evidence>
<accession>A0ABW9GEB8</accession>
<keyword evidence="1" id="KW-1133">Transmembrane helix</keyword>
<evidence type="ECO:0000313" key="3">
    <source>
        <dbReference type="EMBL" id="MFM2719849.1"/>
    </source>
</evidence>
<dbReference type="PANTHER" id="PTHR34351">
    <property type="entry name" value="SLR1927 PROTEIN-RELATED"/>
    <property type="match status" value="1"/>
</dbReference>
<feature type="transmembrane region" description="Helical" evidence="1">
    <location>
        <begin position="35"/>
        <end position="54"/>
    </location>
</feature>
<sequence>MTQRWPLTLRGTGALALAVVSFVVAQRAAIPELMYFGTLMLALVVFAAVSALVARPTGEVTRTLAPEVAEVGGITEVRVSVTLRTPVPVLPGRWSDTVPPGLRGRAEGPFPAAPSTLRRSAAPVALRYEVVGSVRGPFLIGPLVVTTTDPFGLIRRRIRVGRATPVTVAPTIVELAPLPSAPGEPGGTRQSAALQLGQGADNLVARPYAPGDSMRRIHWRATAHRDTLMVRQEEQESSPAATVVLDRALSRWSPAAADAPGGDPAFETAVSACVSVVARLVHEGYTVDVVDSDGDLLAEPVEGGEDAEVGGLAASFATLRARVDHPSRRVLPASAGAMLGPVVVITGRLDADDLTALNSGAPQSGLPVLLAVTDGQAATTLGSAGWQASMLRPGGDVARAWEDATRPETARVGV</sequence>
<proteinExistence type="predicted"/>
<dbReference type="Pfam" id="PF01882">
    <property type="entry name" value="DUF58"/>
    <property type="match status" value="1"/>
</dbReference>
<gene>
    <name evidence="3" type="ORF">P5G46_04975</name>
</gene>
<dbReference type="PANTHER" id="PTHR34351:SF1">
    <property type="entry name" value="SLR1927 PROTEIN"/>
    <property type="match status" value="1"/>
</dbReference>
<evidence type="ECO:0000313" key="4">
    <source>
        <dbReference type="Proteomes" id="UP001630303"/>
    </source>
</evidence>
<keyword evidence="1" id="KW-0812">Transmembrane</keyword>
<dbReference type="EMBL" id="JAROCE010000001">
    <property type="protein sequence ID" value="MFM2719849.1"/>
    <property type="molecule type" value="Genomic_DNA"/>
</dbReference>
<dbReference type="RefSeq" id="WP_408905104.1">
    <property type="nucleotide sequence ID" value="NZ_JAROCE010000001.1"/>
</dbReference>
<feature type="domain" description="DUF58" evidence="2">
    <location>
        <begin position="205"/>
        <end position="251"/>
    </location>
</feature>
<dbReference type="InterPro" id="IPR002881">
    <property type="entry name" value="DUF58"/>
</dbReference>
<organism evidence="3 4">
    <name type="scientific">Microbacterium mcarthurae</name>
    <dbReference type="NCBI Taxonomy" id="3035918"/>
    <lineage>
        <taxon>Bacteria</taxon>
        <taxon>Bacillati</taxon>
        <taxon>Actinomycetota</taxon>
        <taxon>Actinomycetes</taxon>
        <taxon>Micrococcales</taxon>
        <taxon>Microbacteriaceae</taxon>
        <taxon>Microbacterium</taxon>
    </lineage>
</organism>
<keyword evidence="4" id="KW-1185">Reference proteome</keyword>
<protein>
    <submittedName>
        <fullName evidence="3">DUF58 domain-containing protein</fullName>
    </submittedName>
</protein>
<evidence type="ECO:0000256" key="1">
    <source>
        <dbReference type="SAM" id="Phobius"/>
    </source>
</evidence>
<reference evidence="3 4" key="1">
    <citation type="submission" date="2023-03" db="EMBL/GenBank/DDBJ databases">
        <title>MT1 and MT2 Draft Genomes of Novel Species.</title>
        <authorList>
            <person name="Venkateswaran K."/>
        </authorList>
    </citation>
    <scope>NUCLEOTIDE SEQUENCE [LARGE SCALE GENOMIC DNA]</scope>
    <source>
        <strain evidence="3 4">IF8SW-P5</strain>
    </source>
</reference>
<keyword evidence="1" id="KW-0472">Membrane</keyword>